<dbReference type="EMBL" id="LLXI01000111">
    <property type="protein sequence ID" value="PKY40646.1"/>
    <property type="molecule type" value="Genomic_DNA"/>
</dbReference>
<dbReference type="VEuPathDB" id="FungiDB:RhiirA1_414524"/>
<keyword evidence="4" id="KW-1185">Reference proteome</keyword>
<evidence type="ECO:0000313" key="3">
    <source>
        <dbReference type="EMBL" id="PKY40646.1"/>
    </source>
</evidence>
<protein>
    <submittedName>
        <fullName evidence="3">Uncharacterized protein</fullName>
    </submittedName>
</protein>
<comment type="caution">
    <text evidence="3">The sequence shown here is derived from an EMBL/GenBank/DDBJ whole genome shotgun (WGS) entry which is preliminary data.</text>
</comment>
<dbReference type="AlphaFoldDB" id="A0A2I1G224"/>
<feature type="coiled-coil region" evidence="1">
    <location>
        <begin position="22"/>
        <end position="52"/>
    </location>
</feature>
<dbReference type="VEuPathDB" id="FungiDB:FUN_019666"/>
<feature type="transmembrane region" description="Helical" evidence="2">
    <location>
        <begin position="154"/>
        <end position="176"/>
    </location>
</feature>
<feature type="coiled-coil region" evidence="1">
    <location>
        <begin position="210"/>
        <end position="237"/>
    </location>
</feature>
<organism evidence="3 4">
    <name type="scientific">Rhizophagus irregularis</name>
    <dbReference type="NCBI Taxonomy" id="588596"/>
    <lineage>
        <taxon>Eukaryota</taxon>
        <taxon>Fungi</taxon>
        <taxon>Fungi incertae sedis</taxon>
        <taxon>Mucoromycota</taxon>
        <taxon>Glomeromycotina</taxon>
        <taxon>Glomeromycetes</taxon>
        <taxon>Glomerales</taxon>
        <taxon>Glomeraceae</taxon>
        <taxon>Rhizophagus</taxon>
    </lineage>
</organism>
<dbReference type="OrthoDB" id="2356410at2759"/>
<dbReference type="Proteomes" id="UP000234323">
    <property type="component" value="Unassembled WGS sequence"/>
</dbReference>
<reference evidence="3 4" key="1">
    <citation type="submission" date="2015-10" db="EMBL/GenBank/DDBJ databases">
        <title>Genome analyses suggest a sexual origin of heterokaryosis in a supposedly ancient asexual fungus.</title>
        <authorList>
            <person name="Ropars J."/>
            <person name="Sedzielewska K."/>
            <person name="Noel J."/>
            <person name="Charron P."/>
            <person name="Farinelli L."/>
            <person name="Marton T."/>
            <person name="Kruger M."/>
            <person name="Pelin A."/>
            <person name="Brachmann A."/>
            <person name="Corradi N."/>
        </authorList>
    </citation>
    <scope>NUCLEOTIDE SEQUENCE [LARGE SCALE GENOMIC DNA]</scope>
    <source>
        <strain evidence="3 4">A4</strain>
    </source>
</reference>
<keyword evidence="1" id="KW-0175">Coiled coil</keyword>
<dbReference type="VEuPathDB" id="FungiDB:RhiirFUN_018581"/>
<keyword evidence="2" id="KW-0472">Membrane</keyword>
<evidence type="ECO:0000256" key="1">
    <source>
        <dbReference type="SAM" id="Coils"/>
    </source>
</evidence>
<gene>
    <name evidence="3" type="ORF">RhiirA4_440792</name>
</gene>
<proteinExistence type="predicted"/>
<keyword evidence="2" id="KW-0812">Transmembrane</keyword>
<accession>A0A2I1G224</accession>
<dbReference type="Gene3D" id="1.20.1170.10">
    <property type="match status" value="1"/>
</dbReference>
<evidence type="ECO:0000313" key="4">
    <source>
        <dbReference type="Proteomes" id="UP000234323"/>
    </source>
</evidence>
<keyword evidence="2" id="KW-1133">Transmembrane helix</keyword>
<evidence type="ECO:0000256" key="2">
    <source>
        <dbReference type="SAM" id="Phobius"/>
    </source>
</evidence>
<name>A0A2I1G224_9GLOM</name>
<sequence length="321" mass="36104">MSTSTSNIRDKIIESIKHFSEIKQLEIEDKVIQNELEKISEQEEKFRDFAKDYDQRLSNHADDLITFAECCEEDNISSDELLVSLKKLSDAKLNKSKSELIIQLENVKNCLNGIINEITNYDDKITKEQTDLNNEINKLDKNTNEAILFAKGSVFLVGVAAIAAVPFTAGASLAILPVKLIVTISSSLVVHGAATAVVSTIAAGTTTIQSKILNSKLKGIREQISRLLQEIQKSIQDINTIISHCDSHFEEQIAEIEEVEKIVDIFKKLDDRNGRQLIKPIARTISTRARKNSESYSVDMRQVLKRDSGFYDCYVCEEFED</sequence>
<feature type="transmembrane region" description="Helical" evidence="2">
    <location>
        <begin position="188"/>
        <end position="208"/>
    </location>
</feature>